<comment type="caution">
    <text evidence="1">The sequence shown here is derived from an EMBL/GenBank/DDBJ whole genome shotgun (WGS) entry which is preliminary data.</text>
</comment>
<evidence type="ECO:0000313" key="2">
    <source>
        <dbReference type="Proteomes" id="UP000753908"/>
    </source>
</evidence>
<sequence>MVLVVADGCTLVLGFTTKIQTFVASCDRVFTVIDEPPAIADEPDARSLPVYPRTLAL</sequence>
<name>A0A951UAP7_9CYAN</name>
<organism evidence="1 2">
    <name type="scientific">Symplocastrum torsivum CPER-KK1</name>
    <dbReference type="NCBI Taxonomy" id="450513"/>
    <lineage>
        <taxon>Bacteria</taxon>
        <taxon>Bacillati</taxon>
        <taxon>Cyanobacteriota</taxon>
        <taxon>Cyanophyceae</taxon>
        <taxon>Oscillatoriophycideae</taxon>
        <taxon>Oscillatoriales</taxon>
        <taxon>Microcoleaceae</taxon>
        <taxon>Symplocastrum</taxon>
    </lineage>
</organism>
<proteinExistence type="predicted"/>
<dbReference type="Proteomes" id="UP000753908">
    <property type="component" value="Unassembled WGS sequence"/>
</dbReference>
<evidence type="ECO:0000313" key="1">
    <source>
        <dbReference type="EMBL" id="MBW4546270.1"/>
    </source>
</evidence>
<dbReference type="AlphaFoldDB" id="A0A951UAP7"/>
<protein>
    <submittedName>
        <fullName evidence="1">Uncharacterized protein</fullName>
    </submittedName>
</protein>
<reference evidence="1" key="1">
    <citation type="submission" date="2021-05" db="EMBL/GenBank/DDBJ databases">
        <authorList>
            <person name="Pietrasiak N."/>
            <person name="Ward R."/>
            <person name="Stajich J.E."/>
            <person name="Kurbessoian T."/>
        </authorList>
    </citation>
    <scope>NUCLEOTIDE SEQUENCE</scope>
    <source>
        <strain evidence="1">CPER-KK1</strain>
    </source>
</reference>
<gene>
    <name evidence="1" type="ORF">KME25_17765</name>
</gene>
<reference evidence="1" key="2">
    <citation type="journal article" date="2022" name="Microbiol. Resour. Announc.">
        <title>Metagenome Sequencing to Explore Phylogenomics of Terrestrial Cyanobacteria.</title>
        <authorList>
            <person name="Ward R.D."/>
            <person name="Stajich J.E."/>
            <person name="Johansen J.R."/>
            <person name="Huntemann M."/>
            <person name="Clum A."/>
            <person name="Foster B."/>
            <person name="Foster B."/>
            <person name="Roux S."/>
            <person name="Palaniappan K."/>
            <person name="Varghese N."/>
            <person name="Mukherjee S."/>
            <person name="Reddy T.B.K."/>
            <person name="Daum C."/>
            <person name="Copeland A."/>
            <person name="Chen I.A."/>
            <person name="Ivanova N.N."/>
            <person name="Kyrpides N.C."/>
            <person name="Shapiro N."/>
            <person name="Eloe-Fadrosh E.A."/>
            <person name="Pietrasiak N."/>
        </authorList>
    </citation>
    <scope>NUCLEOTIDE SEQUENCE</scope>
    <source>
        <strain evidence="1">CPER-KK1</strain>
    </source>
</reference>
<dbReference type="EMBL" id="JAHHIF010000023">
    <property type="protein sequence ID" value="MBW4546270.1"/>
    <property type="molecule type" value="Genomic_DNA"/>
</dbReference>
<accession>A0A951UAP7</accession>